<feature type="transmembrane region" description="Helical" evidence="1">
    <location>
        <begin position="157"/>
        <end position="184"/>
    </location>
</feature>
<keyword evidence="1" id="KW-1133">Transmembrane helix</keyword>
<name>A0A0D2NH87_HYPSF</name>
<feature type="transmembrane region" description="Helical" evidence="1">
    <location>
        <begin position="241"/>
        <end position="260"/>
    </location>
</feature>
<organism evidence="2 3">
    <name type="scientific">Hypholoma sublateritium (strain FD-334 SS-4)</name>
    <dbReference type="NCBI Taxonomy" id="945553"/>
    <lineage>
        <taxon>Eukaryota</taxon>
        <taxon>Fungi</taxon>
        <taxon>Dikarya</taxon>
        <taxon>Basidiomycota</taxon>
        <taxon>Agaricomycotina</taxon>
        <taxon>Agaricomycetes</taxon>
        <taxon>Agaricomycetidae</taxon>
        <taxon>Agaricales</taxon>
        <taxon>Agaricineae</taxon>
        <taxon>Strophariaceae</taxon>
        <taxon>Hypholoma</taxon>
    </lineage>
</organism>
<keyword evidence="3" id="KW-1185">Reference proteome</keyword>
<feature type="transmembrane region" description="Helical" evidence="1">
    <location>
        <begin position="12"/>
        <end position="32"/>
    </location>
</feature>
<evidence type="ECO:0000313" key="2">
    <source>
        <dbReference type="EMBL" id="KJA18329.1"/>
    </source>
</evidence>
<feature type="transmembrane region" description="Helical" evidence="1">
    <location>
        <begin position="128"/>
        <end position="151"/>
    </location>
</feature>
<dbReference type="STRING" id="945553.A0A0D2NH87"/>
<feature type="transmembrane region" description="Helical" evidence="1">
    <location>
        <begin position="98"/>
        <end position="116"/>
    </location>
</feature>
<dbReference type="OrthoDB" id="3267806at2759"/>
<protein>
    <recommendedName>
        <fullName evidence="4">THH1/TOM1/TOM3 domain-containing protein</fullName>
    </recommendedName>
</protein>
<dbReference type="Proteomes" id="UP000054270">
    <property type="component" value="Unassembled WGS sequence"/>
</dbReference>
<sequence>MDQNTGDTLLELQLVATLLSTVAYGLVIALVCRCLSLLWRDKLSPSPPRRRLFFIIYTLYMFFLSTAAAVQTMVFITRSIFHGVDSRLHPLMQTNEPLILPFVVWGADGLLIWRCLEFYENLSWGRRMFLKCILCFSNVVSLGNGILYYLGPQTSRFFPQLTITTINLGITTLVNCILTTLIIVRLGFQKEAMCKIFGPRFETPYIRIIIMLVESCSMIVMTSLVYLILFARGNGVDLNSSIIPLLLLPHVCVISPLLVVSKVCQQRVGAGTTLKVTSENLIPDYSNAGWANDRESFQSSGSERTLQDAYAESDIGSEVISRASTDREIGPDILLYESTWIWNVLPL</sequence>
<accession>A0A0D2NH87</accession>
<keyword evidence="1" id="KW-0812">Transmembrane</keyword>
<reference evidence="3" key="1">
    <citation type="submission" date="2014-04" db="EMBL/GenBank/DDBJ databases">
        <title>Evolutionary Origins and Diversification of the Mycorrhizal Mutualists.</title>
        <authorList>
            <consortium name="DOE Joint Genome Institute"/>
            <consortium name="Mycorrhizal Genomics Consortium"/>
            <person name="Kohler A."/>
            <person name="Kuo A."/>
            <person name="Nagy L.G."/>
            <person name="Floudas D."/>
            <person name="Copeland A."/>
            <person name="Barry K.W."/>
            <person name="Cichocki N."/>
            <person name="Veneault-Fourrey C."/>
            <person name="LaButti K."/>
            <person name="Lindquist E.A."/>
            <person name="Lipzen A."/>
            <person name="Lundell T."/>
            <person name="Morin E."/>
            <person name="Murat C."/>
            <person name="Riley R."/>
            <person name="Ohm R."/>
            <person name="Sun H."/>
            <person name="Tunlid A."/>
            <person name="Henrissat B."/>
            <person name="Grigoriev I.V."/>
            <person name="Hibbett D.S."/>
            <person name="Martin F."/>
        </authorList>
    </citation>
    <scope>NUCLEOTIDE SEQUENCE [LARGE SCALE GENOMIC DNA]</scope>
    <source>
        <strain evidence="3">FD-334 SS-4</strain>
    </source>
</reference>
<dbReference type="OMA" id="VATQVWI"/>
<evidence type="ECO:0000313" key="3">
    <source>
        <dbReference type="Proteomes" id="UP000054270"/>
    </source>
</evidence>
<evidence type="ECO:0000256" key="1">
    <source>
        <dbReference type="SAM" id="Phobius"/>
    </source>
</evidence>
<dbReference type="AlphaFoldDB" id="A0A0D2NH87"/>
<evidence type="ECO:0008006" key="4">
    <source>
        <dbReference type="Google" id="ProtNLM"/>
    </source>
</evidence>
<gene>
    <name evidence="2" type="ORF">HYPSUDRAFT_960575</name>
</gene>
<proteinExistence type="predicted"/>
<dbReference type="EMBL" id="KN817590">
    <property type="protein sequence ID" value="KJA18329.1"/>
    <property type="molecule type" value="Genomic_DNA"/>
</dbReference>
<keyword evidence="1" id="KW-0472">Membrane</keyword>
<feature type="transmembrane region" description="Helical" evidence="1">
    <location>
        <begin position="52"/>
        <end position="78"/>
    </location>
</feature>
<feature type="transmembrane region" description="Helical" evidence="1">
    <location>
        <begin position="205"/>
        <end position="229"/>
    </location>
</feature>